<keyword evidence="1 3" id="KW-0378">Hydrolase</keyword>
<dbReference type="EC" id="3.4.22.-" evidence="3"/>
<dbReference type="InterPro" id="IPR005754">
    <property type="entry name" value="Sortase"/>
</dbReference>
<protein>
    <submittedName>
        <fullName evidence="3">Class GN sortase</fullName>
        <ecNumber evidence="3">3.4.22.-</ecNumber>
    </submittedName>
</protein>
<dbReference type="NCBIfam" id="TIGR01076">
    <property type="entry name" value="sortase_fam"/>
    <property type="match status" value="1"/>
</dbReference>
<dbReference type="Proteomes" id="UP000325372">
    <property type="component" value="Unassembled WGS sequence"/>
</dbReference>
<keyword evidence="2" id="KW-0732">Signal</keyword>
<dbReference type="EMBL" id="VYXP01000006">
    <property type="protein sequence ID" value="KAA9130827.1"/>
    <property type="molecule type" value="Genomic_DNA"/>
</dbReference>
<evidence type="ECO:0000313" key="3">
    <source>
        <dbReference type="EMBL" id="KAA9130827.1"/>
    </source>
</evidence>
<dbReference type="NCBIfam" id="TIGR03784">
    <property type="entry name" value="marine_sortase"/>
    <property type="match status" value="1"/>
</dbReference>
<evidence type="ECO:0000256" key="2">
    <source>
        <dbReference type="SAM" id="SignalP"/>
    </source>
</evidence>
<organism evidence="3 4">
    <name type="scientific">Marinihelvus fidelis</name>
    <dbReference type="NCBI Taxonomy" id="2613842"/>
    <lineage>
        <taxon>Bacteria</taxon>
        <taxon>Pseudomonadati</taxon>
        <taxon>Pseudomonadota</taxon>
        <taxon>Gammaproteobacteria</taxon>
        <taxon>Chromatiales</taxon>
        <taxon>Wenzhouxiangellaceae</taxon>
        <taxon>Marinihelvus</taxon>
    </lineage>
</organism>
<dbReference type="Gene3D" id="2.40.260.10">
    <property type="entry name" value="Sortase"/>
    <property type="match status" value="1"/>
</dbReference>
<evidence type="ECO:0000313" key="4">
    <source>
        <dbReference type="Proteomes" id="UP000325372"/>
    </source>
</evidence>
<dbReference type="InterPro" id="IPR023365">
    <property type="entry name" value="Sortase_dom-sf"/>
</dbReference>
<dbReference type="Pfam" id="PF04203">
    <property type="entry name" value="Sortase"/>
    <property type="match status" value="1"/>
</dbReference>
<feature type="signal peptide" evidence="2">
    <location>
        <begin position="1"/>
        <end position="26"/>
    </location>
</feature>
<feature type="chain" id="PRO_5024292105" evidence="2">
    <location>
        <begin position="27"/>
        <end position="186"/>
    </location>
</feature>
<sequence>MESTLNPRRLCAAALAVAALFLLAQAAWIPAKAWLGQRLLEAAWHRVQSGEPDARPWPWADTSPVAELAIPRLGLHQLVVEGASGRNLAWAPAALTPVTGGDIIISAHRDTHFSALRHALPGDLVTLRTPTGERRYRITHQEVIDSRDTELVIDPSGNRLTLVTCWPFDAVTAGGPMRWVINALPA</sequence>
<gene>
    <name evidence="3" type="ORF">F3N42_10685</name>
</gene>
<dbReference type="GO" id="GO:0016787">
    <property type="term" value="F:hydrolase activity"/>
    <property type="evidence" value="ECO:0007669"/>
    <property type="project" value="UniProtKB-KW"/>
</dbReference>
<comment type="caution">
    <text evidence="3">The sequence shown here is derived from an EMBL/GenBank/DDBJ whole genome shotgun (WGS) entry which is preliminary data.</text>
</comment>
<dbReference type="CDD" id="cd05828">
    <property type="entry name" value="Sortase_D_1"/>
    <property type="match status" value="1"/>
</dbReference>
<accession>A0A5N0T9M0</accession>
<keyword evidence="4" id="KW-1185">Reference proteome</keyword>
<reference evidence="3 4" key="1">
    <citation type="submission" date="2019-09" db="EMBL/GenBank/DDBJ databases">
        <title>Wenzhouxiangella sp. Genome sequencing and assembly.</title>
        <authorList>
            <person name="Zhang R."/>
        </authorList>
    </citation>
    <scope>NUCLEOTIDE SEQUENCE [LARGE SCALE GENOMIC DNA]</scope>
    <source>
        <strain evidence="3 4">W260</strain>
    </source>
</reference>
<dbReference type="InterPro" id="IPR022445">
    <property type="entry name" value="Sortase_proteobact_type"/>
</dbReference>
<dbReference type="SUPFAM" id="SSF63817">
    <property type="entry name" value="Sortase"/>
    <property type="match status" value="1"/>
</dbReference>
<name>A0A5N0T9M0_9GAMM</name>
<evidence type="ECO:0000256" key="1">
    <source>
        <dbReference type="ARBA" id="ARBA00022801"/>
    </source>
</evidence>
<dbReference type="AlphaFoldDB" id="A0A5N0T9M0"/>
<proteinExistence type="predicted"/>
<dbReference type="InterPro" id="IPR041999">
    <property type="entry name" value="Sortase_D_1"/>
</dbReference>